<proteinExistence type="predicted"/>
<dbReference type="InterPro" id="IPR036291">
    <property type="entry name" value="NAD(P)-bd_dom_sf"/>
</dbReference>
<name>A0ABM0KAT4_APLCA</name>
<dbReference type="Proteomes" id="UP000694888">
    <property type="component" value="Unplaced"/>
</dbReference>
<evidence type="ECO:0000313" key="2">
    <source>
        <dbReference type="RefSeq" id="XP_005113091.2"/>
    </source>
</evidence>
<sequence>MSSLSLKGRVAIITGSSSGLGQATAVLFAQRGCAVVVTGTNEKRLQETLEKCQKAGLKRDQILTVAGDITIHKTREEIVTRTFETFQRIDILVNNAGALYTGFIKDLEEKDIDTTFNLNFKVPVLLSKLVFPYLKETKGNIINVSSCVSESLTPEATMYGIAKGTLDNFTKAASNEWGPAGIRVNSVSPGAVMTPLVTSLVGNNQDMIKKMAEMQGKLHALQRLGEPEEIAEGVAFLASDAASFVSGTVLFVDGGRHCFPGSVTGSKSGKSPF</sequence>
<dbReference type="RefSeq" id="XP_005113091.2">
    <property type="nucleotide sequence ID" value="XM_005113034.3"/>
</dbReference>
<dbReference type="Pfam" id="PF13561">
    <property type="entry name" value="adh_short_C2"/>
    <property type="match status" value="1"/>
</dbReference>
<gene>
    <name evidence="2" type="primary">LOC101853220</name>
</gene>
<dbReference type="InterPro" id="IPR002347">
    <property type="entry name" value="SDR_fam"/>
</dbReference>
<organism evidence="1 2">
    <name type="scientific">Aplysia californica</name>
    <name type="common">California sea hare</name>
    <dbReference type="NCBI Taxonomy" id="6500"/>
    <lineage>
        <taxon>Eukaryota</taxon>
        <taxon>Metazoa</taxon>
        <taxon>Spiralia</taxon>
        <taxon>Lophotrochozoa</taxon>
        <taxon>Mollusca</taxon>
        <taxon>Gastropoda</taxon>
        <taxon>Heterobranchia</taxon>
        <taxon>Euthyneura</taxon>
        <taxon>Tectipleura</taxon>
        <taxon>Aplysiida</taxon>
        <taxon>Aplysioidea</taxon>
        <taxon>Aplysiidae</taxon>
        <taxon>Aplysia</taxon>
    </lineage>
</organism>
<dbReference type="PRINTS" id="PR00081">
    <property type="entry name" value="GDHRDH"/>
</dbReference>
<dbReference type="PRINTS" id="PR00080">
    <property type="entry name" value="SDRFAMILY"/>
</dbReference>
<evidence type="ECO:0000313" key="1">
    <source>
        <dbReference type="Proteomes" id="UP000694888"/>
    </source>
</evidence>
<dbReference type="PANTHER" id="PTHR43975:SF2">
    <property type="entry name" value="EG:BACR7A4.14 PROTEIN-RELATED"/>
    <property type="match status" value="1"/>
</dbReference>
<accession>A0ABM0KAT4</accession>
<protein>
    <submittedName>
        <fullName evidence="2">Uncharacterized oxidoreductase TM_0325</fullName>
    </submittedName>
</protein>
<dbReference type="SUPFAM" id="SSF51735">
    <property type="entry name" value="NAD(P)-binding Rossmann-fold domains"/>
    <property type="match status" value="1"/>
</dbReference>
<dbReference type="Gene3D" id="3.40.50.720">
    <property type="entry name" value="NAD(P)-binding Rossmann-like Domain"/>
    <property type="match status" value="1"/>
</dbReference>
<dbReference type="GeneID" id="101853220"/>
<keyword evidence="1" id="KW-1185">Reference proteome</keyword>
<dbReference type="PANTHER" id="PTHR43975">
    <property type="entry name" value="ZGC:101858"/>
    <property type="match status" value="1"/>
</dbReference>
<reference evidence="2" key="1">
    <citation type="submission" date="2025-08" db="UniProtKB">
        <authorList>
            <consortium name="RefSeq"/>
        </authorList>
    </citation>
    <scope>IDENTIFICATION</scope>
</reference>